<dbReference type="Proteomes" id="UP000299102">
    <property type="component" value="Unassembled WGS sequence"/>
</dbReference>
<keyword evidence="2" id="KW-1185">Reference proteome</keyword>
<evidence type="ECO:0000313" key="1">
    <source>
        <dbReference type="EMBL" id="GBP58303.1"/>
    </source>
</evidence>
<name>A0A4C1X584_EUMVA</name>
<gene>
    <name evidence="1" type="ORF">EVAR_11583_1</name>
</gene>
<proteinExistence type="predicted"/>
<sequence length="82" mass="9284">MASTLSVTARPERERQKILFPDLIPPGVLALPALKDLLLGLSWKMLPYRERLKEYLKGQRLEDDKAVSAAAQEFLGAQDEEF</sequence>
<evidence type="ECO:0000313" key="2">
    <source>
        <dbReference type="Proteomes" id="UP000299102"/>
    </source>
</evidence>
<organism evidence="1 2">
    <name type="scientific">Eumeta variegata</name>
    <name type="common">Bagworm moth</name>
    <name type="synonym">Eumeta japonica</name>
    <dbReference type="NCBI Taxonomy" id="151549"/>
    <lineage>
        <taxon>Eukaryota</taxon>
        <taxon>Metazoa</taxon>
        <taxon>Ecdysozoa</taxon>
        <taxon>Arthropoda</taxon>
        <taxon>Hexapoda</taxon>
        <taxon>Insecta</taxon>
        <taxon>Pterygota</taxon>
        <taxon>Neoptera</taxon>
        <taxon>Endopterygota</taxon>
        <taxon>Lepidoptera</taxon>
        <taxon>Glossata</taxon>
        <taxon>Ditrysia</taxon>
        <taxon>Tineoidea</taxon>
        <taxon>Psychidae</taxon>
        <taxon>Oiketicinae</taxon>
        <taxon>Eumeta</taxon>
    </lineage>
</organism>
<comment type="caution">
    <text evidence="1">The sequence shown here is derived from an EMBL/GenBank/DDBJ whole genome shotgun (WGS) entry which is preliminary data.</text>
</comment>
<reference evidence="1 2" key="1">
    <citation type="journal article" date="2019" name="Commun. Biol.">
        <title>The bagworm genome reveals a unique fibroin gene that provides high tensile strength.</title>
        <authorList>
            <person name="Kono N."/>
            <person name="Nakamura H."/>
            <person name="Ohtoshi R."/>
            <person name="Tomita M."/>
            <person name="Numata K."/>
            <person name="Arakawa K."/>
        </authorList>
    </citation>
    <scope>NUCLEOTIDE SEQUENCE [LARGE SCALE GENOMIC DNA]</scope>
</reference>
<accession>A0A4C1X584</accession>
<protein>
    <submittedName>
        <fullName evidence="1">Uncharacterized protein</fullName>
    </submittedName>
</protein>
<dbReference type="EMBL" id="BGZK01000732">
    <property type="protein sequence ID" value="GBP58303.1"/>
    <property type="molecule type" value="Genomic_DNA"/>
</dbReference>
<dbReference type="AlphaFoldDB" id="A0A4C1X584"/>